<evidence type="ECO:0000313" key="3">
    <source>
        <dbReference type="Proteomes" id="UP000249577"/>
    </source>
</evidence>
<dbReference type="InterPro" id="IPR036724">
    <property type="entry name" value="Cobalamin-bd_sf"/>
</dbReference>
<sequence length="288" mass="31014">MVLDEAGAVADCMSAFGSAERELLKVARAAPAQRSATLARVIEADVIPRLMLARGLQPTPPTTRRALEVDEQDIDDFAAMMVALDLRRANVIVASAVESGVDLETILLDLLAPTAQRLGQMWVDDEMTFTDVTVGLCSLQNVMRSLAAGDLAEPKTMIDGRVLVAATPGEQHTFGVLVLETLFRRAGWDTVGMPLADSDEICAAVSRRDFVIVGFSLARESALDELARLIRDVRAASRNETLTVMVGGRVFNDDPGLARRIGADLTARDGREALIASNNVVCSRVKTH</sequence>
<dbReference type="InterPro" id="IPR036594">
    <property type="entry name" value="Meth_synthase_dom"/>
</dbReference>
<dbReference type="PROSITE" id="PS51332">
    <property type="entry name" value="B12_BINDING"/>
    <property type="match status" value="1"/>
</dbReference>
<dbReference type="Proteomes" id="UP000249577">
    <property type="component" value="Unassembled WGS sequence"/>
</dbReference>
<dbReference type="Gene3D" id="1.10.1240.10">
    <property type="entry name" value="Methionine synthase domain"/>
    <property type="match status" value="1"/>
</dbReference>
<dbReference type="CDD" id="cd02065">
    <property type="entry name" value="B12-binding_like"/>
    <property type="match status" value="1"/>
</dbReference>
<dbReference type="Gene3D" id="3.40.50.280">
    <property type="entry name" value="Cobalamin-binding domain"/>
    <property type="match status" value="1"/>
</dbReference>
<organism evidence="2 3">
    <name type="scientific">Ancylobacter novellus</name>
    <name type="common">Thiobacillus novellus</name>
    <dbReference type="NCBI Taxonomy" id="921"/>
    <lineage>
        <taxon>Bacteria</taxon>
        <taxon>Pseudomonadati</taxon>
        <taxon>Pseudomonadota</taxon>
        <taxon>Alphaproteobacteria</taxon>
        <taxon>Hyphomicrobiales</taxon>
        <taxon>Xanthobacteraceae</taxon>
        <taxon>Ancylobacter</taxon>
    </lineage>
</organism>
<feature type="domain" description="B12-binding" evidence="1">
    <location>
        <begin position="159"/>
        <end position="288"/>
    </location>
</feature>
<reference evidence="2 3" key="1">
    <citation type="submission" date="2017-08" db="EMBL/GenBank/DDBJ databases">
        <title>Infants hospitalized years apart are colonized by the same room-sourced microbial strains.</title>
        <authorList>
            <person name="Brooks B."/>
            <person name="Olm M.R."/>
            <person name="Firek B.A."/>
            <person name="Baker R."/>
            <person name="Thomas B.C."/>
            <person name="Morowitz M.J."/>
            <person name="Banfield J.F."/>
        </authorList>
    </citation>
    <scope>NUCLEOTIDE SEQUENCE [LARGE SCALE GENOMIC DNA]</scope>
    <source>
        <strain evidence="2">S2_005_003_R2_43</strain>
    </source>
</reference>
<evidence type="ECO:0000259" key="1">
    <source>
        <dbReference type="PROSITE" id="PS51332"/>
    </source>
</evidence>
<gene>
    <name evidence="2" type="ORF">DI565_09715</name>
</gene>
<proteinExistence type="predicted"/>
<comment type="caution">
    <text evidence="2">The sequence shown here is derived from an EMBL/GenBank/DDBJ whole genome shotgun (WGS) entry which is preliminary data.</text>
</comment>
<dbReference type="Pfam" id="PF02607">
    <property type="entry name" value="B12-binding_2"/>
    <property type="match status" value="1"/>
</dbReference>
<protein>
    <recommendedName>
        <fullName evidence="1">B12-binding domain-containing protein</fullName>
    </recommendedName>
</protein>
<dbReference type="InterPro" id="IPR006158">
    <property type="entry name" value="Cobalamin-bd"/>
</dbReference>
<dbReference type="GO" id="GO:0031419">
    <property type="term" value="F:cobalamin binding"/>
    <property type="evidence" value="ECO:0007669"/>
    <property type="project" value="InterPro"/>
</dbReference>
<dbReference type="AlphaFoldDB" id="A0A2W5KJV2"/>
<name>A0A2W5KJV2_ANCNO</name>
<dbReference type="SUPFAM" id="SSF52242">
    <property type="entry name" value="Cobalamin (vitamin B12)-binding domain"/>
    <property type="match status" value="1"/>
</dbReference>
<evidence type="ECO:0000313" key="2">
    <source>
        <dbReference type="EMBL" id="PZQ16064.1"/>
    </source>
</evidence>
<dbReference type="Pfam" id="PF02310">
    <property type="entry name" value="B12-binding"/>
    <property type="match status" value="1"/>
</dbReference>
<dbReference type="GO" id="GO:0046872">
    <property type="term" value="F:metal ion binding"/>
    <property type="evidence" value="ECO:0007669"/>
    <property type="project" value="InterPro"/>
</dbReference>
<dbReference type="EMBL" id="QFPN01000004">
    <property type="protein sequence ID" value="PZQ16064.1"/>
    <property type="molecule type" value="Genomic_DNA"/>
</dbReference>
<dbReference type="InterPro" id="IPR003759">
    <property type="entry name" value="Cbl-bd_cap"/>
</dbReference>
<accession>A0A2W5KJV2</accession>